<keyword evidence="5" id="KW-0479">Metal-binding</keyword>
<evidence type="ECO:0000256" key="1">
    <source>
        <dbReference type="ARBA" id="ARBA00001946"/>
    </source>
</evidence>
<dbReference type="SUPFAM" id="SSF81301">
    <property type="entry name" value="Nucleotidyltransferase"/>
    <property type="match status" value="1"/>
</dbReference>
<evidence type="ECO:0000256" key="5">
    <source>
        <dbReference type="ARBA" id="ARBA00022723"/>
    </source>
</evidence>
<accession>A0A9E5JKW1</accession>
<dbReference type="PANTHER" id="PTHR33571:SF12">
    <property type="entry name" value="BSL3053 PROTEIN"/>
    <property type="match status" value="1"/>
</dbReference>
<dbReference type="GO" id="GO:0005524">
    <property type="term" value="F:ATP binding"/>
    <property type="evidence" value="ECO:0007669"/>
    <property type="project" value="UniProtKB-KW"/>
</dbReference>
<keyword evidence="12" id="KW-1185">Reference proteome</keyword>
<proteinExistence type="inferred from homology"/>
<gene>
    <name evidence="11" type="ORF">FK219_003915</name>
</gene>
<evidence type="ECO:0000256" key="6">
    <source>
        <dbReference type="ARBA" id="ARBA00022741"/>
    </source>
</evidence>
<sequence length="154" mass="16639">MAATSTVTTVALARDDLSRTLRRFRSGDLEPVVLGSHRKPEAVILPYTTYRATATDTPAPTLETLRRKRRLILRLAEAAHLDGVRVTGSVARGTAEADSDIDLIVDPQAGASLLDLAQFADDLEQLLGHPVDVLSTRSLNRDTDSELLADALPL</sequence>
<dbReference type="AlphaFoldDB" id="A0A9E5JKW1"/>
<comment type="similarity">
    <text evidence="9">Belongs to the MntA antitoxin family.</text>
</comment>
<dbReference type="GO" id="GO:0046872">
    <property type="term" value="F:metal ion binding"/>
    <property type="evidence" value="ECO:0007669"/>
    <property type="project" value="UniProtKB-KW"/>
</dbReference>
<keyword evidence="3" id="KW-0808">Transferase</keyword>
<reference evidence="11 12" key="1">
    <citation type="submission" date="2019-06" db="EMBL/GenBank/DDBJ databases">
        <authorList>
            <person name="De-Chao Zhang Q."/>
        </authorList>
    </citation>
    <scope>NUCLEOTIDE SEQUENCE [LARGE SCALE GENOMIC DNA]</scope>
    <source>
        <strain evidence="11 12">KN1116</strain>
    </source>
</reference>
<dbReference type="Gene3D" id="3.30.460.10">
    <property type="entry name" value="Beta Polymerase, domain 2"/>
    <property type="match status" value="1"/>
</dbReference>
<feature type="domain" description="Polymerase nucleotidyl transferase" evidence="10">
    <location>
        <begin position="81"/>
        <end position="138"/>
    </location>
</feature>
<keyword evidence="6" id="KW-0547">Nucleotide-binding</keyword>
<keyword evidence="4" id="KW-0548">Nucleotidyltransferase</keyword>
<evidence type="ECO:0000256" key="9">
    <source>
        <dbReference type="ARBA" id="ARBA00038276"/>
    </source>
</evidence>
<dbReference type="PANTHER" id="PTHR33571">
    <property type="entry name" value="SSL8005 PROTEIN"/>
    <property type="match status" value="1"/>
</dbReference>
<comment type="cofactor">
    <cofactor evidence="1">
        <name>Mg(2+)</name>
        <dbReference type="ChEBI" id="CHEBI:18420"/>
    </cofactor>
</comment>
<dbReference type="Pfam" id="PF01909">
    <property type="entry name" value="NTP_transf_2"/>
    <property type="match status" value="1"/>
</dbReference>
<keyword evidence="8" id="KW-0460">Magnesium</keyword>
<evidence type="ECO:0000313" key="12">
    <source>
        <dbReference type="Proteomes" id="UP000818266"/>
    </source>
</evidence>
<protein>
    <recommendedName>
        <fullName evidence="10">Polymerase nucleotidyl transferase domain-containing protein</fullName>
    </recommendedName>
</protein>
<keyword evidence="2" id="KW-1277">Toxin-antitoxin system</keyword>
<evidence type="ECO:0000256" key="8">
    <source>
        <dbReference type="ARBA" id="ARBA00022842"/>
    </source>
</evidence>
<dbReference type="InterPro" id="IPR043519">
    <property type="entry name" value="NT_sf"/>
</dbReference>
<evidence type="ECO:0000256" key="2">
    <source>
        <dbReference type="ARBA" id="ARBA00022649"/>
    </source>
</evidence>
<evidence type="ECO:0000256" key="3">
    <source>
        <dbReference type="ARBA" id="ARBA00022679"/>
    </source>
</evidence>
<evidence type="ECO:0000256" key="4">
    <source>
        <dbReference type="ARBA" id="ARBA00022695"/>
    </source>
</evidence>
<dbReference type="EMBL" id="VIKT02000004">
    <property type="protein sequence ID" value="NHF62393.1"/>
    <property type="molecule type" value="Genomic_DNA"/>
</dbReference>
<dbReference type="OrthoDB" id="9803128at2"/>
<reference evidence="11 12" key="2">
    <citation type="submission" date="2020-03" db="EMBL/GenBank/DDBJ databases">
        <title>Chryseoglobus sp. isolated from a deep-sea seamount.</title>
        <authorList>
            <person name="Zhang D.-C."/>
        </authorList>
    </citation>
    <scope>NUCLEOTIDE SEQUENCE [LARGE SCALE GENOMIC DNA]</scope>
    <source>
        <strain evidence="11 12">KN1116</strain>
    </source>
</reference>
<dbReference type="RefSeq" id="WP_152583119.1">
    <property type="nucleotide sequence ID" value="NZ_VIKT02000004.1"/>
</dbReference>
<dbReference type="InterPro" id="IPR052038">
    <property type="entry name" value="Type-VII_TA_antitoxin"/>
</dbReference>
<name>A0A9E5JKW1_9MICO</name>
<dbReference type="GO" id="GO:0016779">
    <property type="term" value="F:nucleotidyltransferase activity"/>
    <property type="evidence" value="ECO:0007669"/>
    <property type="project" value="UniProtKB-KW"/>
</dbReference>
<comment type="caution">
    <text evidence="11">The sequence shown here is derived from an EMBL/GenBank/DDBJ whole genome shotgun (WGS) entry which is preliminary data.</text>
</comment>
<evidence type="ECO:0000313" key="11">
    <source>
        <dbReference type="EMBL" id="NHF62393.1"/>
    </source>
</evidence>
<keyword evidence="7" id="KW-0067">ATP-binding</keyword>
<dbReference type="Proteomes" id="UP000818266">
    <property type="component" value="Unassembled WGS sequence"/>
</dbReference>
<evidence type="ECO:0000259" key="10">
    <source>
        <dbReference type="Pfam" id="PF01909"/>
    </source>
</evidence>
<dbReference type="CDD" id="cd05403">
    <property type="entry name" value="NT_KNTase_like"/>
    <property type="match status" value="1"/>
</dbReference>
<evidence type="ECO:0000256" key="7">
    <source>
        <dbReference type="ARBA" id="ARBA00022840"/>
    </source>
</evidence>
<dbReference type="InterPro" id="IPR002934">
    <property type="entry name" value="Polymerase_NTP_transf_dom"/>
</dbReference>
<organism evidence="11 12">
    <name type="scientific">Microcella pacifica</name>
    <dbReference type="NCBI Taxonomy" id="2591847"/>
    <lineage>
        <taxon>Bacteria</taxon>
        <taxon>Bacillati</taxon>
        <taxon>Actinomycetota</taxon>
        <taxon>Actinomycetes</taxon>
        <taxon>Micrococcales</taxon>
        <taxon>Microbacteriaceae</taxon>
        <taxon>Microcella</taxon>
    </lineage>
</organism>